<dbReference type="EMBL" id="WUAV01000001">
    <property type="protein sequence ID" value="KAF1769736.1"/>
    <property type="molecule type" value="Genomic_DNA"/>
</dbReference>
<dbReference type="CTD" id="78773278"/>
<gene>
    <name evidence="1" type="ORF">GCK72_001553</name>
</gene>
<dbReference type="RefSeq" id="XP_053591670.1">
    <property type="nucleotide sequence ID" value="XM_053723025.1"/>
</dbReference>
<protein>
    <submittedName>
        <fullName evidence="1">Uncharacterized protein</fullName>
    </submittedName>
</protein>
<dbReference type="Proteomes" id="UP000483820">
    <property type="component" value="Chromosome I"/>
</dbReference>
<dbReference type="KEGG" id="crq:GCK72_001553"/>
<name>A0A6A5HSN3_CAERE</name>
<reference evidence="1 2" key="1">
    <citation type="submission" date="2019-12" db="EMBL/GenBank/DDBJ databases">
        <title>Chromosome-level assembly of the Caenorhabditis remanei genome.</title>
        <authorList>
            <person name="Teterina A.A."/>
            <person name="Willis J.H."/>
            <person name="Phillips P.C."/>
        </authorList>
    </citation>
    <scope>NUCLEOTIDE SEQUENCE [LARGE SCALE GENOMIC DNA]</scope>
    <source>
        <strain evidence="1 2">PX506</strain>
        <tissue evidence="1">Whole organism</tissue>
    </source>
</reference>
<evidence type="ECO:0000313" key="1">
    <source>
        <dbReference type="EMBL" id="KAF1769736.1"/>
    </source>
</evidence>
<proteinExistence type="predicted"/>
<dbReference type="AlphaFoldDB" id="A0A6A5HSN3"/>
<sequence>MDSTAALTDGRLIPSSFRKPIVIYTNVEIPAGSIDVRSLLPTADEVKLLQIVRTHLERAVKSSEFKVNLDIEMFELCTLRNQKWNLNGTEILEKGLSVPAVIENKHELHTFWNDKK</sequence>
<accession>A0A6A5HSN3</accession>
<comment type="caution">
    <text evidence="1">The sequence shown here is derived from an EMBL/GenBank/DDBJ whole genome shotgun (WGS) entry which is preliminary data.</text>
</comment>
<dbReference type="GeneID" id="78773278"/>
<evidence type="ECO:0000313" key="2">
    <source>
        <dbReference type="Proteomes" id="UP000483820"/>
    </source>
</evidence>
<organism evidence="1 2">
    <name type="scientific">Caenorhabditis remanei</name>
    <name type="common">Caenorhabditis vulgaris</name>
    <dbReference type="NCBI Taxonomy" id="31234"/>
    <lineage>
        <taxon>Eukaryota</taxon>
        <taxon>Metazoa</taxon>
        <taxon>Ecdysozoa</taxon>
        <taxon>Nematoda</taxon>
        <taxon>Chromadorea</taxon>
        <taxon>Rhabditida</taxon>
        <taxon>Rhabditina</taxon>
        <taxon>Rhabditomorpha</taxon>
        <taxon>Rhabditoidea</taxon>
        <taxon>Rhabditidae</taxon>
        <taxon>Peloderinae</taxon>
        <taxon>Caenorhabditis</taxon>
    </lineage>
</organism>